<dbReference type="Proteomes" id="UP000290288">
    <property type="component" value="Unassembled WGS sequence"/>
</dbReference>
<dbReference type="AlphaFoldDB" id="A0A4Q2DLM1"/>
<organism evidence="1 2">
    <name type="scientific">Candolleomyces aberdarensis</name>
    <dbReference type="NCBI Taxonomy" id="2316362"/>
    <lineage>
        <taxon>Eukaryota</taxon>
        <taxon>Fungi</taxon>
        <taxon>Dikarya</taxon>
        <taxon>Basidiomycota</taxon>
        <taxon>Agaricomycotina</taxon>
        <taxon>Agaricomycetes</taxon>
        <taxon>Agaricomycetidae</taxon>
        <taxon>Agaricales</taxon>
        <taxon>Agaricineae</taxon>
        <taxon>Psathyrellaceae</taxon>
        <taxon>Candolleomyces</taxon>
    </lineage>
</organism>
<protein>
    <submittedName>
        <fullName evidence="1">Uncharacterized protein</fullName>
    </submittedName>
</protein>
<name>A0A4Q2DLM1_9AGAR</name>
<keyword evidence="2" id="KW-1185">Reference proteome</keyword>
<proteinExistence type="predicted"/>
<evidence type="ECO:0000313" key="1">
    <source>
        <dbReference type="EMBL" id="RXW20867.1"/>
    </source>
</evidence>
<accession>A0A4Q2DLM1</accession>
<dbReference type="STRING" id="2316362.A0A4Q2DLM1"/>
<dbReference type="OrthoDB" id="10261522at2759"/>
<gene>
    <name evidence="1" type="ORF">EST38_g4989</name>
</gene>
<reference evidence="1 2" key="1">
    <citation type="submission" date="2019-01" db="EMBL/GenBank/DDBJ databases">
        <title>Draft genome sequence of Psathyrella aberdarensis IHI B618.</title>
        <authorList>
            <person name="Buettner E."/>
            <person name="Kellner H."/>
        </authorList>
    </citation>
    <scope>NUCLEOTIDE SEQUENCE [LARGE SCALE GENOMIC DNA]</scope>
    <source>
        <strain evidence="1 2">IHI B618</strain>
    </source>
</reference>
<comment type="caution">
    <text evidence="1">The sequence shown here is derived from an EMBL/GenBank/DDBJ whole genome shotgun (WGS) entry which is preliminary data.</text>
</comment>
<dbReference type="EMBL" id="SDEE01000130">
    <property type="protein sequence ID" value="RXW20867.1"/>
    <property type="molecule type" value="Genomic_DNA"/>
</dbReference>
<evidence type="ECO:0000313" key="2">
    <source>
        <dbReference type="Proteomes" id="UP000290288"/>
    </source>
</evidence>
<sequence length="85" mass="9740">MPPSLSNLSFLQIVDLCDNVDLRRDSPDVLYDVKYLEHEQLVPFALTDALDSPILGLLRPAIVQQLVLENERNREANAPEIWNIR</sequence>